<evidence type="ECO:0000256" key="8">
    <source>
        <dbReference type="SAM" id="MobiDB-lite"/>
    </source>
</evidence>
<keyword evidence="3" id="KW-1003">Cell membrane</keyword>
<gene>
    <name evidence="10" type="ORF">ACH3YB_30670</name>
    <name evidence="11" type="ORF">GUR47_01870</name>
</gene>
<name>A0A6B3QBJ3_STRTE</name>
<feature type="transmembrane region" description="Helical" evidence="7">
    <location>
        <begin position="164"/>
        <end position="184"/>
    </location>
</feature>
<reference evidence="10 12" key="2">
    <citation type="submission" date="2024-10" db="EMBL/GenBank/DDBJ databases">
        <authorList>
            <person name="Wannawong T."/>
            <person name="Kuncharoen N."/>
            <person name="Mhuantong W."/>
        </authorList>
    </citation>
    <scope>NUCLEOTIDE SEQUENCE [LARGE SCALE GENOMIC DNA]</scope>
    <source>
        <strain evidence="10 12">CALK1-4</strain>
    </source>
</reference>
<dbReference type="CDD" id="cd06261">
    <property type="entry name" value="TM_PBP2"/>
    <property type="match status" value="1"/>
</dbReference>
<dbReference type="SUPFAM" id="SSF161098">
    <property type="entry name" value="MetI-like"/>
    <property type="match status" value="1"/>
</dbReference>
<feature type="transmembrane region" description="Helical" evidence="7">
    <location>
        <begin position="217"/>
        <end position="239"/>
    </location>
</feature>
<evidence type="ECO:0000256" key="5">
    <source>
        <dbReference type="ARBA" id="ARBA00022989"/>
    </source>
</evidence>
<feature type="region of interest" description="Disordered" evidence="8">
    <location>
        <begin position="1"/>
        <end position="24"/>
    </location>
</feature>
<feature type="transmembrane region" description="Helical" evidence="7">
    <location>
        <begin position="91"/>
        <end position="118"/>
    </location>
</feature>
<feature type="compositionally biased region" description="Basic and acidic residues" evidence="8">
    <location>
        <begin position="7"/>
        <end position="21"/>
    </location>
</feature>
<evidence type="ECO:0000256" key="1">
    <source>
        <dbReference type="ARBA" id="ARBA00004651"/>
    </source>
</evidence>
<dbReference type="GO" id="GO:0055085">
    <property type="term" value="P:transmembrane transport"/>
    <property type="evidence" value="ECO:0007669"/>
    <property type="project" value="InterPro"/>
</dbReference>
<dbReference type="GO" id="GO:0005886">
    <property type="term" value="C:plasma membrane"/>
    <property type="evidence" value="ECO:0007669"/>
    <property type="project" value="UniProtKB-SubCell"/>
</dbReference>
<sequence length="298" mass="32918">MTTTLPEARRPSGAADRDRPHRASRVTGRRNWAGGLAGWLWLVVVAVPLYWTLITSLKAQSRYYAENPLVPPADPTLDNYRLVIESDFLRYFANSVVVTAGAVVPAVLFSFMAAYAIVRGRRMRVLRAMNGLFLMGLAIPLQATVIPVYLIIIKLQLYDSLLALILPSIAFAIPLSVLVLANFVRDVPNELFDSMRVDGAGEWTTMWRLAAPLSRPALLTVTIFNALTIWNGFLLPLVLTQSPQRRTLPLALWTFQGQYGVNVPAVLAAVVLTTVPVLILYAFGRRQLLSGLTAGFSR</sequence>
<dbReference type="PANTHER" id="PTHR43744:SF12">
    <property type="entry name" value="ABC TRANSPORTER PERMEASE PROTEIN MG189-RELATED"/>
    <property type="match status" value="1"/>
</dbReference>
<comment type="subcellular location">
    <subcellularLocation>
        <location evidence="1 7">Cell membrane</location>
        <topology evidence="1 7">Multi-pass membrane protein</topology>
    </subcellularLocation>
</comment>
<keyword evidence="6 7" id="KW-0472">Membrane</keyword>
<organism evidence="11">
    <name type="scientific">Streptomyces tendae</name>
    <dbReference type="NCBI Taxonomy" id="1932"/>
    <lineage>
        <taxon>Bacteria</taxon>
        <taxon>Bacillati</taxon>
        <taxon>Actinomycetota</taxon>
        <taxon>Actinomycetes</taxon>
        <taxon>Kitasatosporales</taxon>
        <taxon>Streptomycetaceae</taxon>
        <taxon>Streptomyces</taxon>
    </lineage>
</organism>
<dbReference type="Pfam" id="PF00528">
    <property type="entry name" value="BPD_transp_1"/>
    <property type="match status" value="1"/>
</dbReference>
<reference evidence="11" key="1">
    <citation type="journal article" date="2020" name="Microorganisms">
        <title>Isolation, Genomic and Metabolomic Characterization of Streptomyces tendae VITAKN with Quorum Sensing Inhibitory Activity from Southern India.</title>
        <authorList>
            <person name="Ishaque N.M."/>
            <person name="Burgsdorf I."/>
            <person name="Limlingan Malit J.J."/>
            <person name="Saha S."/>
            <person name="Teta R."/>
            <person name="Ewe D."/>
            <person name="Kannabiran K."/>
            <person name="Hrouzek P."/>
            <person name="Steindler L."/>
            <person name="Costantino V."/>
            <person name="Saurav K."/>
        </authorList>
    </citation>
    <scope>NUCLEOTIDE SEQUENCE</scope>
    <source>
        <strain evidence="11">VITAKN</strain>
    </source>
</reference>
<keyword evidence="12" id="KW-1185">Reference proteome</keyword>
<evidence type="ECO:0000256" key="3">
    <source>
        <dbReference type="ARBA" id="ARBA00022475"/>
    </source>
</evidence>
<evidence type="ECO:0000259" key="9">
    <source>
        <dbReference type="PROSITE" id="PS50928"/>
    </source>
</evidence>
<dbReference type="AlphaFoldDB" id="A0A6B3QBJ3"/>
<protein>
    <submittedName>
        <fullName evidence="11">Carbohydrate ABC transporter permease</fullName>
    </submittedName>
</protein>
<evidence type="ECO:0000313" key="12">
    <source>
        <dbReference type="Proteomes" id="UP001610810"/>
    </source>
</evidence>
<dbReference type="Gene3D" id="1.10.3720.10">
    <property type="entry name" value="MetI-like"/>
    <property type="match status" value="1"/>
</dbReference>
<evidence type="ECO:0000256" key="4">
    <source>
        <dbReference type="ARBA" id="ARBA00022692"/>
    </source>
</evidence>
<dbReference type="PANTHER" id="PTHR43744">
    <property type="entry name" value="ABC TRANSPORTER PERMEASE PROTEIN MG189-RELATED-RELATED"/>
    <property type="match status" value="1"/>
</dbReference>
<dbReference type="Proteomes" id="UP001610810">
    <property type="component" value="Unassembled WGS sequence"/>
</dbReference>
<evidence type="ECO:0000313" key="11">
    <source>
        <dbReference type="EMBL" id="NEV85438.1"/>
    </source>
</evidence>
<dbReference type="RefSeq" id="WP_161381156.1">
    <property type="nucleotide sequence ID" value="NZ_JAAIFS010000001.1"/>
</dbReference>
<dbReference type="EMBL" id="JBIQWK010000011">
    <property type="protein sequence ID" value="MFI0575998.1"/>
    <property type="molecule type" value="Genomic_DNA"/>
</dbReference>
<feature type="transmembrane region" description="Helical" evidence="7">
    <location>
        <begin position="32"/>
        <end position="53"/>
    </location>
</feature>
<keyword evidence="4 7" id="KW-0812">Transmembrane</keyword>
<evidence type="ECO:0000256" key="7">
    <source>
        <dbReference type="RuleBase" id="RU363032"/>
    </source>
</evidence>
<evidence type="ECO:0000256" key="2">
    <source>
        <dbReference type="ARBA" id="ARBA00022448"/>
    </source>
</evidence>
<comment type="similarity">
    <text evidence="7">Belongs to the binding-protein-dependent transport system permease family.</text>
</comment>
<accession>A0A6B3QBJ3</accession>
<comment type="caution">
    <text evidence="11">The sequence shown here is derived from an EMBL/GenBank/DDBJ whole genome shotgun (WGS) entry which is preliminary data.</text>
</comment>
<evidence type="ECO:0000313" key="10">
    <source>
        <dbReference type="EMBL" id="MFI0575998.1"/>
    </source>
</evidence>
<keyword evidence="5 7" id="KW-1133">Transmembrane helix</keyword>
<dbReference type="InterPro" id="IPR035906">
    <property type="entry name" value="MetI-like_sf"/>
</dbReference>
<dbReference type="EMBL" id="JAAIFS010000001">
    <property type="protein sequence ID" value="NEV85438.1"/>
    <property type="molecule type" value="Genomic_DNA"/>
</dbReference>
<feature type="transmembrane region" description="Helical" evidence="7">
    <location>
        <begin position="130"/>
        <end position="152"/>
    </location>
</feature>
<feature type="domain" description="ABC transmembrane type-1" evidence="9">
    <location>
        <begin position="92"/>
        <end position="284"/>
    </location>
</feature>
<dbReference type="InterPro" id="IPR000515">
    <property type="entry name" value="MetI-like"/>
</dbReference>
<dbReference type="PROSITE" id="PS50928">
    <property type="entry name" value="ABC_TM1"/>
    <property type="match status" value="1"/>
</dbReference>
<feature type="transmembrane region" description="Helical" evidence="7">
    <location>
        <begin position="259"/>
        <end position="283"/>
    </location>
</feature>
<evidence type="ECO:0000256" key="6">
    <source>
        <dbReference type="ARBA" id="ARBA00023136"/>
    </source>
</evidence>
<proteinExistence type="inferred from homology"/>
<keyword evidence="2 7" id="KW-0813">Transport</keyword>